<evidence type="ECO:0000256" key="2">
    <source>
        <dbReference type="ARBA" id="ARBA00023186"/>
    </source>
</evidence>
<dbReference type="SUPFAM" id="SSF46579">
    <property type="entry name" value="Prefoldin"/>
    <property type="match status" value="1"/>
</dbReference>
<dbReference type="Proteomes" id="UP000001307">
    <property type="component" value="Unassembled WGS sequence"/>
</dbReference>
<evidence type="ECO:0000256" key="1">
    <source>
        <dbReference type="ARBA" id="ARBA00008045"/>
    </source>
</evidence>
<protein>
    <recommendedName>
        <fullName evidence="5">Prefoldin subunit 6</fullName>
    </recommendedName>
</protein>
<keyword evidence="4" id="KW-1185">Reference proteome</keyword>
<dbReference type="GO" id="GO:0051087">
    <property type="term" value="F:protein-folding chaperone binding"/>
    <property type="evidence" value="ECO:0007669"/>
    <property type="project" value="TreeGrafter"/>
</dbReference>
<dbReference type="Gene3D" id="1.10.287.370">
    <property type="match status" value="1"/>
</dbReference>
<dbReference type="EMBL" id="FN653071">
    <property type="protein sequence ID" value="CBY10904.1"/>
    <property type="molecule type" value="Genomic_DNA"/>
</dbReference>
<dbReference type="InterPro" id="IPR002777">
    <property type="entry name" value="PFD_beta-like"/>
</dbReference>
<dbReference type="GO" id="GO:0051131">
    <property type="term" value="P:chaperone-mediated protein complex assembly"/>
    <property type="evidence" value="ECO:0007669"/>
    <property type="project" value="TreeGrafter"/>
</dbReference>
<dbReference type="GO" id="GO:0016272">
    <property type="term" value="C:prefoldin complex"/>
    <property type="evidence" value="ECO:0007669"/>
    <property type="project" value="InterPro"/>
</dbReference>
<organism evidence="3">
    <name type="scientific">Oikopleura dioica</name>
    <name type="common">Tunicate</name>
    <dbReference type="NCBI Taxonomy" id="34765"/>
    <lineage>
        <taxon>Eukaryota</taxon>
        <taxon>Metazoa</taxon>
        <taxon>Chordata</taxon>
        <taxon>Tunicata</taxon>
        <taxon>Appendicularia</taxon>
        <taxon>Copelata</taxon>
        <taxon>Oikopleuridae</taxon>
        <taxon>Oikopleura</taxon>
    </lineage>
</organism>
<dbReference type="FunCoup" id="E4XLI9">
    <property type="interactions" value="806"/>
</dbReference>
<gene>
    <name evidence="3" type="ORF">GSOID_T00014579001</name>
</gene>
<dbReference type="PANTHER" id="PTHR21431:SF0">
    <property type="entry name" value="PREFOLDIN SUBUNIT 6"/>
    <property type="match status" value="1"/>
</dbReference>
<dbReference type="GO" id="GO:0005737">
    <property type="term" value="C:cytoplasm"/>
    <property type="evidence" value="ECO:0007669"/>
    <property type="project" value="TreeGrafter"/>
</dbReference>
<dbReference type="PANTHER" id="PTHR21431">
    <property type="entry name" value="PREFOLDIN SUBUNIT 6"/>
    <property type="match status" value="1"/>
</dbReference>
<comment type="similarity">
    <text evidence="1">Belongs to the prefoldin subunit beta family.</text>
</comment>
<accession>E4XLI9</accession>
<sequence length="134" mass="15135">MAASMQMFDDIMKNVQKELQEQVHKVKAIDAERQAMGRRIGQLESQLAECKVVLMELNSAPEDSKCYKVLGPVLLDQTLEQSKENIVKRGDVLNAELSKMKKLIADCIEKFKTEKQSLDELNAKAKQIKAALEN</sequence>
<dbReference type="Pfam" id="PF01920">
    <property type="entry name" value="Prefoldin_2"/>
    <property type="match status" value="1"/>
</dbReference>
<dbReference type="OrthoDB" id="248120at2759"/>
<dbReference type="InterPro" id="IPR009053">
    <property type="entry name" value="Prefoldin"/>
</dbReference>
<keyword evidence="2" id="KW-0143">Chaperone</keyword>
<dbReference type="GO" id="GO:0051082">
    <property type="term" value="F:unfolded protein binding"/>
    <property type="evidence" value="ECO:0007669"/>
    <property type="project" value="InterPro"/>
</dbReference>
<dbReference type="GO" id="GO:0006457">
    <property type="term" value="P:protein folding"/>
    <property type="evidence" value="ECO:0007669"/>
    <property type="project" value="InterPro"/>
</dbReference>
<reference evidence="3" key="1">
    <citation type="journal article" date="2010" name="Science">
        <title>Plasticity of animal genome architecture unmasked by rapid evolution of a pelagic tunicate.</title>
        <authorList>
            <person name="Denoeud F."/>
            <person name="Henriet S."/>
            <person name="Mungpakdee S."/>
            <person name="Aury J.M."/>
            <person name="Da Silva C."/>
            <person name="Brinkmann H."/>
            <person name="Mikhaleva J."/>
            <person name="Olsen L.C."/>
            <person name="Jubin C."/>
            <person name="Canestro C."/>
            <person name="Bouquet J.M."/>
            <person name="Danks G."/>
            <person name="Poulain J."/>
            <person name="Campsteijn C."/>
            <person name="Adamski M."/>
            <person name="Cross I."/>
            <person name="Yadetie F."/>
            <person name="Muffato M."/>
            <person name="Louis A."/>
            <person name="Butcher S."/>
            <person name="Tsagkogeorga G."/>
            <person name="Konrad A."/>
            <person name="Singh S."/>
            <person name="Jensen M.F."/>
            <person name="Cong E.H."/>
            <person name="Eikeseth-Otteraa H."/>
            <person name="Noel B."/>
            <person name="Anthouard V."/>
            <person name="Porcel B.M."/>
            <person name="Kachouri-Lafond R."/>
            <person name="Nishino A."/>
            <person name="Ugolini M."/>
            <person name="Chourrout P."/>
            <person name="Nishida H."/>
            <person name="Aasland R."/>
            <person name="Huzurbazar S."/>
            <person name="Westhof E."/>
            <person name="Delsuc F."/>
            <person name="Lehrach H."/>
            <person name="Reinhardt R."/>
            <person name="Weissenbach J."/>
            <person name="Roy S.W."/>
            <person name="Artiguenave F."/>
            <person name="Postlethwait J.H."/>
            <person name="Manak J.R."/>
            <person name="Thompson E.M."/>
            <person name="Jaillon O."/>
            <person name="Du Pasquier L."/>
            <person name="Boudinot P."/>
            <person name="Liberles D.A."/>
            <person name="Volff J.N."/>
            <person name="Philippe H."/>
            <person name="Lenhard B."/>
            <person name="Roest Crollius H."/>
            <person name="Wincker P."/>
            <person name="Chourrout D."/>
        </authorList>
    </citation>
    <scope>NUCLEOTIDE SEQUENCE [LARGE SCALE GENOMIC DNA]</scope>
</reference>
<evidence type="ECO:0000313" key="3">
    <source>
        <dbReference type="EMBL" id="CBY10904.1"/>
    </source>
</evidence>
<proteinExistence type="inferred from homology"/>
<evidence type="ECO:0008006" key="5">
    <source>
        <dbReference type="Google" id="ProtNLM"/>
    </source>
</evidence>
<dbReference type="AlphaFoldDB" id="E4XLI9"/>
<dbReference type="InParanoid" id="E4XLI9"/>
<evidence type="ECO:0000313" key="4">
    <source>
        <dbReference type="Proteomes" id="UP000001307"/>
    </source>
</evidence>
<name>E4XLI9_OIKDI</name>